<dbReference type="Gene3D" id="2.60.40.1120">
    <property type="entry name" value="Carboxypeptidase-like, regulatory domain"/>
    <property type="match status" value="1"/>
</dbReference>
<reference evidence="1" key="1">
    <citation type="submission" date="2023-03" db="EMBL/GenBank/DDBJ databases">
        <title>Andean soil-derived lignocellulolytic bacterial consortium as a source of novel taxa and putative plastic-active enzymes.</title>
        <authorList>
            <person name="Diaz-Garcia L."/>
            <person name="Chuvochina M."/>
            <person name="Feuerriegel G."/>
            <person name="Bunk B."/>
            <person name="Sproer C."/>
            <person name="Streit W.R."/>
            <person name="Rodriguez L.M."/>
            <person name="Overmann J."/>
            <person name="Jimenez D.J."/>
        </authorList>
    </citation>
    <scope>NUCLEOTIDE SEQUENCE</scope>
    <source>
        <strain evidence="1">MAG 7</strain>
    </source>
</reference>
<keyword evidence="1" id="KW-0645">Protease</keyword>
<evidence type="ECO:0000313" key="1">
    <source>
        <dbReference type="EMBL" id="WEK37890.1"/>
    </source>
</evidence>
<protein>
    <submittedName>
        <fullName evidence="1">Carboxypeptidase-like regulatory domain-containing protein</fullName>
    </submittedName>
</protein>
<dbReference type="InterPro" id="IPR008969">
    <property type="entry name" value="CarboxyPept-like_regulatory"/>
</dbReference>
<dbReference type="GO" id="GO:0004180">
    <property type="term" value="F:carboxypeptidase activity"/>
    <property type="evidence" value="ECO:0007669"/>
    <property type="project" value="UniProtKB-KW"/>
</dbReference>
<keyword evidence="1" id="KW-0378">Hydrolase</keyword>
<dbReference type="AlphaFoldDB" id="A0AAJ5X0L2"/>
<dbReference type="Proteomes" id="UP001220610">
    <property type="component" value="Chromosome"/>
</dbReference>
<dbReference type="EMBL" id="CP119311">
    <property type="protein sequence ID" value="WEK37890.1"/>
    <property type="molecule type" value="Genomic_DNA"/>
</dbReference>
<name>A0AAJ5X0L2_9BACT</name>
<accession>A0AAJ5X0L2</accession>
<organism evidence="1 2">
    <name type="scientific">Candidatus Pseudobacter hemicellulosilyticus</name>
    <dbReference type="NCBI Taxonomy" id="3121375"/>
    <lineage>
        <taxon>Bacteria</taxon>
        <taxon>Pseudomonadati</taxon>
        <taxon>Bacteroidota</taxon>
        <taxon>Chitinophagia</taxon>
        <taxon>Chitinophagales</taxon>
        <taxon>Chitinophagaceae</taxon>
        <taxon>Pseudobacter</taxon>
    </lineage>
</organism>
<sequence length="246" mass="27298">MNFLKGLLLYLFVFFNQGAGTSCKKPVDDPGAEVETGYVAGLVQDGKGQPMAGVRIIIDNSIFFNANISTVTNQQGRYKVKVPTGSWFAFAQVATVYEGKTYTQYLHPDNNSGFGGEGAVRNFEWKLSGDKHPPLSGTYGGLITFDNFPGTYLEEEKKIEFKLEPVGPLIDGSAGTTLTLRSADGYKLENIPMGKYRLSASYEGNTLYLRRWNTDNPFGRSFEFVFEPEIAAQCNNCFMLEYSTQN</sequence>
<dbReference type="SUPFAM" id="SSF49464">
    <property type="entry name" value="Carboxypeptidase regulatory domain-like"/>
    <property type="match status" value="1"/>
</dbReference>
<proteinExistence type="predicted"/>
<keyword evidence="1" id="KW-0121">Carboxypeptidase</keyword>
<gene>
    <name evidence="1" type="ORF">P0Y53_10280</name>
</gene>
<evidence type="ECO:0000313" key="2">
    <source>
        <dbReference type="Proteomes" id="UP001220610"/>
    </source>
</evidence>